<evidence type="ECO:0000256" key="8">
    <source>
        <dbReference type="HAMAP-Rule" id="MF_00101"/>
    </source>
</evidence>
<dbReference type="Gene3D" id="3.90.470.20">
    <property type="entry name" value="4'-phosphopantetheinyl transferase domain"/>
    <property type="match status" value="1"/>
</dbReference>
<keyword evidence="4 8" id="KW-0276">Fatty acid metabolism</keyword>
<reference evidence="11 12" key="1">
    <citation type="submission" date="2020-08" db="EMBL/GenBank/DDBJ databases">
        <title>Genomic Encyclopedia of Type Strains, Phase IV (KMG-IV): sequencing the most valuable type-strain genomes for metagenomic binning, comparative biology and taxonomic classification.</title>
        <authorList>
            <person name="Goeker M."/>
        </authorList>
    </citation>
    <scope>NUCLEOTIDE SEQUENCE [LARGE SCALE GENOMIC DNA]</scope>
    <source>
        <strain evidence="11 12">DSM 15581</strain>
    </source>
</reference>
<comment type="catalytic activity">
    <reaction evidence="8">
        <text>apo-[ACP] + CoA = holo-[ACP] + adenosine 3',5'-bisphosphate + H(+)</text>
        <dbReference type="Rhea" id="RHEA:12068"/>
        <dbReference type="Rhea" id="RHEA-COMP:9685"/>
        <dbReference type="Rhea" id="RHEA-COMP:9690"/>
        <dbReference type="ChEBI" id="CHEBI:15378"/>
        <dbReference type="ChEBI" id="CHEBI:29999"/>
        <dbReference type="ChEBI" id="CHEBI:57287"/>
        <dbReference type="ChEBI" id="CHEBI:58343"/>
        <dbReference type="ChEBI" id="CHEBI:64479"/>
        <dbReference type="EC" id="2.7.8.7"/>
    </reaction>
</comment>
<evidence type="ECO:0000256" key="9">
    <source>
        <dbReference type="SAM" id="MobiDB-lite"/>
    </source>
</evidence>
<sequence>MERRLRRRPLHHSPAASGPPPPLRGGGLVIVGLGSDLCNIERIQQSLDRFGDRFETRVFTDAERARAAKRPFTKAGTLAKRFAAKEAFSKAVGTGFKAGVFMKDIGVVNAPSGAPTLSLTGGAKDRLDAMIPEGHLAQIHLTLTDDHPWAQAFVIIEAIPDPRA</sequence>
<evidence type="ECO:0000259" key="10">
    <source>
        <dbReference type="Pfam" id="PF01648"/>
    </source>
</evidence>
<keyword evidence="1 8" id="KW-0444">Lipid biosynthesis</keyword>
<organism evidence="11 12">
    <name type="scientific">Sphingomonas aquatilis</name>
    <dbReference type="NCBI Taxonomy" id="93063"/>
    <lineage>
        <taxon>Bacteria</taxon>
        <taxon>Pseudomonadati</taxon>
        <taxon>Pseudomonadota</taxon>
        <taxon>Alphaproteobacteria</taxon>
        <taxon>Sphingomonadales</taxon>
        <taxon>Sphingomonadaceae</taxon>
        <taxon>Sphingomonas</taxon>
    </lineage>
</organism>
<dbReference type="InterPro" id="IPR002582">
    <property type="entry name" value="ACPS"/>
</dbReference>
<evidence type="ECO:0000313" key="12">
    <source>
        <dbReference type="Proteomes" id="UP000528945"/>
    </source>
</evidence>
<keyword evidence="7 8" id="KW-0275">Fatty acid biosynthesis</keyword>
<feature type="domain" description="4'-phosphopantetheinyl transferase" evidence="10">
    <location>
        <begin position="33"/>
        <end position="126"/>
    </location>
</feature>
<evidence type="ECO:0000256" key="2">
    <source>
        <dbReference type="ARBA" id="ARBA00022679"/>
    </source>
</evidence>
<comment type="similarity">
    <text evidence="8">Belongs to the P-Pant transferase superfamily. AcpS family.</text>
</comment>
<evidence type="ECO:0000256" key="5">
    <source>
        <dbReference type="ARBA" id="ARBA00022842"/>
    </source>
</evidence>
<feature type="region of interest" description="Disordered" evidence="9">
    <location>
        <begin position="1"/>
        <end position="24"/>
    </location>
</feature>
<keyword evidence="12" id="KW-1185">Reference proteome</keyword>
<dbReference type="NCBIfam" id="TIGR00516">
    <property type="entry name" value="acpS"/>
    <property type="match status" value="1"/>
</dbReference>
<evidence type="ECO:0000256" key="7">
    <source>
        <dbReference type="ARBA" id="ARBA00023160"/>
    </source>
</evidence>
<comment type="function">
    <text evidence="8">Transfers the 4'-phosphopantetheine moiety from coenzyme A to a Ser of acyl-carrier-protein.</text>
</comment>
<protein>
    <recommendedName>
        <fullName evidence="8">Holo-[acyl-carrier-protein] synthase</fullName>
        <shortName evidence="8">Holo-ACP synthase</shortName>
        <ecNumber evidence="8">2.7.8.7</ecNumber>
    </recommendedName>
    <alternativeName>
        <fullName evidence="8">4'-phosphopantetheinyl transferase AcpS</fullName>
    </alternativeName>
</protein>
<keyword evidence="5 8" id="KW-0460">Magnesium</keyword>
<dbReference type="GO" id="GO:0000287">
    <property type="term" value="F:magnesium ion binding"/>
    <property type="evidence" value="ECO:0007669"/>
    <property type="project" value="UniProtKB-UniRule"/>
</dbReference>
<dbReference type="NCBIfam" id="TIGR00556">
    <property type="entry name" value="pantethn_trn"/>
    <property type="match status" value="1"/>
</dbReference>
<comment type="subcellular location">
    <subcellularLocation>
        <location evidence="8">Cytoplasm</location>
    </subcellularLocation>
</comment>
<keyword evidence="2 8" id="KW-0808">Transferase</keyword>
<comment type="caution">
    <text evidence="11">The sequence shown here is derived from an EMBL/GenBank/DDBJ whole genome shotgun (WGS) entry which is preliminary data.</text>
</comment>
<evidence type="ECO:0000256" key="3">
    <source>
        <dbReference type="ARBA" id="ARBA00022723"/>
    </source>
</evidence>
<proteinExistence type="inferred from homology"/>
<dbReference type="Pfam" id="PF01648">
    <property type="entry name" value="ACPS"/>
    <property type="match status" value="1"/>
</dbReference>
<dbReference type="EC" id="2.7.8.7" evidence="8"/>
<comment type="cofactor">
    <cofactor evidence="8">
        <name>Mg(2+)</name>
        <dbReference type="ChEBI" id="CHEBI:18420"/>
    </cofactor>
</comment>
<keyword evidence="6 8" id="KW-0443">Lipid metabolism</keyword>
<evidence type="ECO:0000256" key="4">
    <source>
        <dbReference type="ARBA" id="ARBA00022832"/>
    </source>
</evidence>
<evidence type="ECO:0000256" key="6">
    <source>
        <dbReference type="ARBA" id="ARBA00023098"/>
    </source>
</evidence>
<evidence type="ECO:0000313" key="11">
    <source>
        <dbReference type="EMBL" id="MBB3876779.1"/>
    </source>
</evidence>
<dbReference type="EMBL" id="JACIDB010000008">
    <property type="protein sequence ID" value="MBB3876779.1"/>
    <property type="molecule type" value="Genomic_DNA"/>
</dbReference>
<feature type="binding site" evidence="8">
    <location>
        <position position="86"/>
    </location>
    <ligand>
        <name>Mg(2+)</name>
        <dbReference type="ChEBI" id="CHEBI:18420"/>
    </ligand>
</feature>
<dbReference type="HAMAP" id="MF_00101">
    <property type="entry name" value="AcpS"/>
    <property type="match status" value="1"/>
</dbReference>
<accession>A0AAW3TYG3</accession>
<gene>
    <name evidence="8" type="primary">acpS</name>
    <name evidence="11" type="ORF">GGR47_003041</name>
</gene>
<feature type="binding site" evidence="8">
    <location>
        <position position="36"/>
    </location>
    <ligand>
        <name>Mg(2+)</name>
        <dbReference type="ChEBI" id="CHEBI:18420"/>
    </ligand>
</feature>
<feature type="compositionally biased region" description="Basic residues" evidence="9">
    <location>
        <begin position="1"/>
        <end position="11"/>
    </location>
</feature>
<dbReference type="InterPro" id="IPR008278">
    <property type="entry name" value="4-PPantetheinyl_Trfase_dom"/>
</dbReference>
<keyword evidence="8" id="KW-0963">Cytoplasm</keyword>
<dbReference type="GO" id="GO:0005737">
    <property type="term" value="C:cytoplasm"/>
    <property type="evidence" value="ECO:0007669"/>
    <property type="project" value="UniProtKB-SubCell"/>
</dbReference>
<name>A0AAW3TYG3_9SPHN</name>
<dbReference type="InterPro" id="IPR004568">
    <property type="entry name" value="Ppantetheine-prot_Trfase_dom"/>
</dbReference>
<dbReference type="InterPro" id="IPR037143">
    <property type="entry name" value="4-PPantetheinyl_Trfase_dom_sf"/>
</dbReference>
<keyword evidence="3 8" id="KW-0479">Metal-binding</keyword>
<dbReference type="AlphaFoldDB" id="A0AAW3TYG3"/>
<dbReference type="SUPFAM" id="SSF56214">
    <property type="entry name" value="4'-phosphopantetheinyl transferase"/>
    <property type="match status" value="1"/>
</dbReference>
<dbReference type="Proteomes" id="UP000528945">
    <property type="component" value="Unassembled WGS sequence"/>
</dbReference>
<dbReference type="GO" id="GO:0008897">
    <property type="term" value="F:holo-[acyl-carrier-protein] synthase activity"/>
    <property type="evidence" value="ECO:0007669"/>
    <property type="project" value="UniProtKB-UniRule"/>
</dbReference>
<evidence type="ECO:0000256" key="1">
    <source>
        <dbReference type="ARBA" id="ARBA00022516"/>
    </source>
</evidence>
<dbReference type="GO" id="GO:0006633">
    <property type="term" value="P:fatty acid biosynthetic process"/>
    <property type="evidence" value="ECO:0007669"/>
    <property type="project" value="UniProtKB-UniRule"/>
</dbReference>